<keyword evidence="5 6" id="KW-0472">Membrane</keyword>
<feature type="transmembrane region" description="Helical" evidence="6">
    <location>
        <begin position="90"/>
        <end position="110"/>
    </location>
</feature>
<evidence type="ECO:0000313" key="8">
    <source>
        <dbReference type="Proteomes" id="UP001501153"/>
    </source>
</evidence>
<evidence type="ECO:0000256" key="2">
    <source>
        <dbReference type="ARBA" id="ARBA00009012"/>
    </source>
</evidence>
<keyword evidence="4 6" id="KW-1133">Transmembrane helix</keyword>
<evidence type="ECO:0000256" key="6">
    <source>
        <dbReference type="SAM" id="Phobius"/>
    </source>
</evidence>
<dbReference type="Proteomes" id="UP001501153">
    <property type="component" value="Unassembled WGS sequence"/>
</dbReference>
<feature type="transmembrane region" description="Helical" evidence="6">
    <location>
        <begin position="187"/>
        <end position="207"/>
    </location>
</feature>
<feature type="transmembrane region" description="Helical" evidence="6">
    <location>
        <begin position="219"/>
        <end position="236"/>
    </location>
</feature>
<feature type="transmembrane region" description="Helical" evidence="6">
    <location>
        <begin position="159"/>
        <end position="181"/>
    </location>
</feature>
<dbReference type="EMBL" id="BAABGZ010000074">
    <property type="protein sequence ID" value="GAA4365595.1"/>
    <property type="molecule type" value="Genomic_DNA"/>
</dbReference>
<evidence type="ECO:0008006" key="9">
    <source>
        <dbReference type="Google" id="ProtNLM"/>
    </source>
</evidence>
<evidence type="ECO:0000256" key="5">
    <source>
        <dbReference type="ARBA" id="ARBA00023136"/>
    </source>
</evidence>
<keyword evidence="8" id="KW-1185">Reference proteome</keyword>
<dbReference type="RefSeq" id="WP_345237502.1">
    <property type="nucleotide sequence ID" value="NZ_BAABGZ010000074.1"/>
</dbReference>
<name>A0ABP8IRC5_9BACT</name>
<dbReference type="InterPro" id="IPR002794">
    <property type="entry name" value="DUF92_TMEM19"/>
</dbReference>
<feature type="transmembrane region" description="Helical" evidence="6">
    <location>
        <begin position="116"/>
        <end position="138"/>
    </location>
</feature>
<gene>
    <name evidence="7" type="ORF">GCM10023185_35970</name>
</gene>
<accession>A0ABP8IRC5</accession>
<proteinExistence type="inferred from homology"/>
<dbReference type="PANTHER" id="PTHR13353">
    <property type="entry name" value="TRANSMEMBRANE PROTEIN 19"/>
    <property type="match status" value="1"/>
</dbReference>
<evidence type="ECO:0000313" key="7">
    <source>
        <dbReference type="EMBL" id="GAA4365595.1"/>
    </source>
</evidence>
<evidence type="ECO:0000256" key="3">
    <source>
        <dbReference type="ARBA" id="ARBA00022692"/>
    </source>
</evidence>
<reference evidence="8" key="1">
    <citation type="journal article" date="2019" name="Int. J. Syst. Evol. Microbiol.">
        <title>The Global Catalogue of Microorganisms (GCM) 10K type strain sequencing project: providing services to taxonomists for standard genome sequencing and annotation.</title>
        <authorList>
            <consortium name="The Broad Institute Genomics Platform"/>
            <consortium name="The Broad Institute Genome Sequencing Center for Infectious Disease"/>
            <person name="Wu L."/>
            <person name="Ma J."/>
        </authorList>
    </citation>
    <scope>NUCLEOTIDE SEQUENCE [LARGE SCALE GENOMIC DNA]</scope>
    <source>
        <strain evidence="8">JCM 17923</strain>
    </source>
</reference>
<comment type="similarity">
    <text evidence="2">Belongs to the TMEM19 family.</text>
</comment>
<evidence type="ECO:0000256" key="1">
    <source>
        <dbReference type="ARBA" id="ARBA00004141"/>
    </source>
</evidence>
<comment type="caution">
    <text evidence="7">The sequence shown here is derived from an EMBL/GenBank/DDBJ whole genome shotgun (WGS) entry which is preliminary data.</text>
</comment>
<protein>
    <recommendedName>
        <fullName evidence="9">DUF92 domain-containing protein</fullName>
    </recommendedName>
</protein>
<organism evidence="7 8">
    <name type="scientific">Hymenobacter saemangeumensis</name>
    <dbReference type="NCBI Taxonomy" id="1084522"/>
    <lineage>
        <taxon>Bacteria</taxon>
        <taxon>Pseudomonadati</taxon>
        <taxon>Bacteroidota</taxon>
        <taxon>Cytophagia</taxon>
        <taxon>Cytophagales</taxon>
        <taxon>Hymenobacteraceae</taxon>
        <taxon>Hymenobacter</taxon>
    </lineage>
</organism>
<feature type="transmembrane region" description="Helical" evidence="6">
    <location>
        <begin position="40"/>
        <end position="69"/>
    </location>
</feature>
<keyword evidence="3 6" id="KW-0812">Transmembrane</keyword>
<dbReference type="PANTHER" id="PTHR13353:SF5">
    <property type="entry name" value="TRANSMEMBRANE PROTEIN 19"/>
    <property type="match status" value="1"/>
</dbReference>
<dbReference type="Pfam" id="PF01940">
    <property type="entry name" value="DUF92"/>
    <property type="match status" value="1"/>
</dbReference>
<evidence type="ECO:0000256" key="4">
    <source>
        <dbReference type="ARBA" id="ARBA00022989"/>
    </source>
</evidence>
<sequence>MTTLASVLCALPVLALGMAYSWRAGKLTGPGVVLGGCSGLVIALGGGLLSVALLTLFFLLGSAASAWKVADKRRLGLAEANQGRRTAGQVWANAGVATLLALAACLLPAYAPLARLMLAGSLAAAAADTLSSELGNVYGRSYYNILSWRPDTRGENGVISLEGTLCGVLGAALLAAVYAVSHGQLPAFWWLIIAGTAGNLADALLGATLERRHYLGNNAVNFFNTLVGALVAGWLGM</sequence>
<comment type="subcellular location">
    <subcellularLocation>
        <location evidence="1">Membrane</location>
        <topology evidence="1">Multi-pass membrane protein</topology>
    </subcellularLocation>
</comment>